<proteinExistence type="predicted"/>
<dbReference type="EMBL" id="ML992674">
    <property type="protein sequence ID" value="KAF2211916.1"/>
    <property type="molecule type" value="Genomic_DNA"/>
</dbReference>
<organism evidence="1 2">
    <name type="scientific">Cercospora zeae-maydis SCOH1-5</name>
    <dbReference type="NCBI Taxonomy" id="717836"/>
    <lineage>
        <taxon>Eukaryota</taxon>
        <taxon>Fungi</taxon>
        <taxon>Dikarya</taxon>
        <taxon>Ascomycota</taxon>
        <taxon>Pezizomycotina</taxon>
        <taxon>Dothideomycetes</taxon>
        <taxon>Dothideomycetidae</taxon>
        <taxon>Mycosphaerellales</taxon>
        <taxon>Mycosphaerellaceae</taxon>
        <taxon>Cercospora</taxon>
    </lineage>
</organism>
<evidence type="ECO:0000313" key="1">
    <source>
        <dbReference type="EMBL" id="KAF2211916.1"/>
    </source>
</evidence>
<gene>
    <name evidence="1" type="ORF">CERZMDRAFT_97836</name>
</gene>
<keyword evidence="2" id="KW-1185">Reference proteome</keyword>
<name>A0A6A6FEU3_9PEZI</name>
<reference evidence="1" key="1">
    <citation type="journal article" date="2020" name="Stud. Mycol.">
        <title>101 Dothideomycetes genomes: a test case for predicting lifestyles and emergence of pathogens.</title>
        <authorList>
            <person name="Haridas S."/>
            <person name="Albert R."/>
            <person name="Binder M."/>
            <person name="Bloem J."/>
            <person name="Labutti K."/>
            <person name="Salamov A."/>
            <person name="Andreopoulos B."/>
            <person name="Baker S."/>
            <person name="Barry K."/>
            <person name="Bills G."/>
            <person name="Bluhm B."/>
            <person name="Cannon C."/>
            <person name="Castanera R."/>
            <person name="Culley D."/>
            <person name="Daum C."/>
            <person name="Ezra D."/>
            <person name="Gonzalez J."/>
            <person name="Henrissat B."/>
            <person name="Kuo A."/>
            <person name="Liang C."/>
            <person name="Lipzen A."/>
            <person name="Lutzoni F."/>
            <person name="Magnuson J."/>
            <person name="Mondo S."/>
            <person name="Nolan M."/>
            <person name="Ohm R."/>
            <person name="Pangilinan J."/>
            <person name="Park H.-J."/>
            <person name="Ramirez L."/>
            <person name="Alfaro M."/>
            <person name="Sun H."/>
            <person name="Tritt A."/>
            <person name="Yoshinaga Y."/>
            <person name="Zwiers L.-H."/>
            <person name="Turgeon B."/>
            <person name="Goodwin S."/>
            <person name="Spatafora J."/>
            <person name="Crous P."/>
            <person name="Grigoriev I."/>
        </authorList>
    </citation>
    <scope>NUCLEOTIDE SEQUENCE</scope>
    <source>
        <strain evidence="1">SCOH1-5</strain>
    </source>
</reference>
<evidence type="ECO:0000313" key="2">
    <source>
        <dbReference type="Proteomes" id="UP000799539"/>
    </source>
</evidence>
<protein>
    <submittedName>
        <fullName evidence="1">Uncharacterized protein</fullName>
    </submittedName>
</protein>
<accession>A0A6A6FEU3</accession>
<dbReference type="AlphaFoldDB" id="A0A6A6FEU3"/>
<sequence>MWATLCSDHGPRQPRSTPTQYGIRMVWRKAQSPAAPESWRRDMERVIERLGWLHYFHLTCVEASPTAPAQGDMLTETCPFLGRNGTHGILRPESMASAQDVVVTGHAATSARTRIG</sequence>
<dbReference type="Proteomes" id="UP000799539">
    <property type="component" value="Unassembled WGS sequence"/>
</dbReference>